<evidence type="ECO:0000313" key="4">
    <source>
        <dbReference type="Proteomes" id="UP001310890"/>
    </source>
</evidence>
<evidence type="ECO:0000313" key="3">
    <source>
        <dbReference type="EMBL" id="KAK5111158.1"/>
    </source>
</evidence>
<feature type="region of interest" description="Disordered" evidence="2">
    <location>
        <begin position="477"/>
        <end position="526"/>
    </location>
</feature>
<feature type="region of interest" description="Disordered" evidence="2">
    <location>
        <begin position="436"/>
        <end position="455"/>
    </location>
</feature>
<feature type="compositionally biased region" description="Polar residues" evidence="2">
    <location>
        <begin position="107"/>
        <end position="119"/>
    </location>
</feature>
<gene>
    <name evidence="3" type="ORF">LTR62_005358</name>
</gene>
<keyword evidence="1" id="KW-0175">Coiled coil</keyword>
<comment type="caution">
    <text evidence="3">The sequence shown here is derived from an EMBL/GenBank/DDBJ whole genome shotgun (WGS) entry which is preliminary data.</text>
</comment>
<organism evidence="3 4">
    <name type="scientific">Meristemomyces frigidus</name>
    <dbReference type="NCBI Taxonomy" id="1508187"/>
    <lineage>
        <taxon>Eukaryota</taxon>
        <taxon>Fungi</taxon>
        <taxon>Dikarya</taxon>
        <taxon>Ascomycota</taxon>
        <taxon>Pezizomycotina</taxon>
        <taxon>Dothideomycetes</taxon>
        <taxon>Dothideomycetidae</taxon>
        <taxon>Mycosphaerellales</taxon>
        <taxon>Teratosphaeriaceae</taxon>
        <taxon>Meristemomyces</taxon>
    </lineage>
</organism>
<dbReference type="EMBL" id="JAVRRL010000042">
    <property type="protein sequence ID" value="KAK5111158.1"/>
    <property type="molecule type" value="Genomic_DNA"/>
</dbReference>
<evidence type="ECO:0000256" key="1">
    <source>
        <dbReference type="SAM" id="Coils"/>
    </source>
</evidence>
<dbReference type="AlphaFoldDB" id="A0AAN7TDJ6"/>
<feature type="coiled-coil region" evidence="1">
    <location>
        <begin position="201"/>
        <end position="235"/>
    </location>
</feature>
<sequence>MSDTRSWFSKATASRYGLLPESSKHDLPRWRSPSPGTAASIIPPPIVRSTYGLSPRAVPMKFAIIEPTSPLESQQHELEADLQFLLDAQAEGLMRGLEGGMPDEALSTGSTTPTAQNVRGTPGRRSARPSQKKPGLRSARKGIYNSILALATVKDEELRAIQVEAADHERVIEQIEGWAQKQRGLEEAAQHVDDGEETARAQRLKQEADVMQQQINEMELQLLDLKTRQRKLLRQAAAGENAVQARLASYTSSLSMLEADVQNFLSLHGPDHEGDITMKKGRSSAGTSRTQRPDLEAAREQYQVEKDAVLHQYREVEHEKSALVEGAAVWQNVIARVTDFEKCLRAGMGDLSSSRSAWDEPHDEHKDSNERLKDLLGTLEDVLEHIDAQYKLAKQRQWKLLIAAIGAELDALRQGQSILLNVLGIAWNGHEHEDGLIGARGSENDSDGNEEGGEEIHDLDRDFESARAFAQRVSFPEDNHDVINTDLERSGETARRSSAARRPAVSDGEDDGPDPELLFSRQRLDR</sequence>
<dbReference type="Proteomes" id="UP001310890">
    <property type="component" value="Unassembled WGS sequence"/>
</dbReference>
<feature type="compositionally biased region" description="Basic and acidic residues" evidence="2">
    <location>
        <begin position="477"/>
        <end position="495"/>
    </location>
</feature>
<feature type="compositionally biased region" description="Low complexity" evidence="2">
    <location>
        <begin position="496"/>
        <end position="506"/>
    </location>
</feature>
<accession>A0AAN7TDJ6</accession>
<feature type="region of interest" description="Disordered" evidence="2">
    <location>
        <begin position="101"/>
        <end position="138"/>
    </location>
</feature>
<protein>
    <recommendedName>
        <fullName evidence="5">Autophagy-related protein 28</fullName>
    </recommendedName>
</protein>
<evidence type="ECO:0008006" key="5">
    <source>
        <dbReference type="Google" id="ProtNLM"/>
    </source>
</evidence>
<feature type="region of interest" description="Disordered" evidence="2">
    <location>
        <begin position="271"/>
        <end position="294"/>
    </location>
</feature>
<evidence type="ECO:0000256" key="2">
    <source>
        <dbReference type="SAM" id="MobiDB-lite"/>
    </source>
</evidence>
<feature type="compositionally biased region" description="Acidic residues" evidence="2">
    <location>
        <begin position="444"/>
        <end position="453"/>
    </location>
</feature>
<feature type="compositionally biased region" description="Basic residues" evidence="2">
    <location>
        <begin position="125"/>
        <end position="138"/>
    </location>
</feature>
<reference evidence="3" key="1">
    <citation type="submission" date="2023-08" db="EMBL/GenBank/DDBJ databases">
        <title>Black Yeasts Isolated from many extreme environments.</title>
        <authorList>
            <person name="Coleine C."/>
            <person name="Stajich J.E."/>
            <person name="Selbmann L."/>
        </authorList>
    </citation>
    <scope>NUCLEOTIDE SEQUENCE</scope>
    <source>
        <strain evidence="3">CCFEE 5401</strain>
    </source>
</reference>
<proteinExistence type="predicted"/>
<name>A0AAN7TDJ6_9PEZI</name>